<evidence type="ECO:0000313" key="1">
    <source>
        <dbReference type="EMBL" id="OBA26812.1"/>
    </source>
</evidence>
<protein>
    <submittedName>
        <fullName evidence="1">Uncharacterized protein</fullName>
    </submittedName>
</protein>
<organism evidence="1 2">
    <name type="scientific">Hanseniaspora valbyensis NRRL Y-1626</name>
    <dbReference type="NCBI Taxonomy" id="766949"/>
    <lineage>
        <taxon>Eukaryota</taxon>
        <taxon>Fungi</taxon>
        <taxon>Dikarya</taxon>
        <taxon>Ascomycota</taxon>
        <taxon>Saccharomycotina</taxon>
        <taxon>Saccharomycetes</taxon>
        <taxon>Saccharomycodales</taxon>
        <taxon>Saccharomycodaceae</taxon>
        <taxon>Hanseniaspora</taxon>
    </lineage>
</organism>
<comment type="caution">
    <text evidence="1">The sequence shown here is derived from an EMBL/GenBank/DDBJ whole genome shotgun (WGS) entry which is preliminary data.</text>
</comment>
<dbReference type="Proteomes" id="UP000092321">
    <property type="component" value="Unassembled WGS sequence"/>
</dbReference>
<evidence type="ECO:0000313" key="2">
    <source>
        <dbReference type="Proteomes" id="UP000092321"/>
    </source>
</evidence>
<reference evidence="2" key="1">
    <citation type="journal article" date="2016" name="Proc. Natl. Acad. Sci. U.S.A.">
        <title>Comparative genomics of biotechnologically important yeasts.</title>
        <authorList>
            <person name="Riley R."/>
            <person name="Haridas S."/>
            <person name="Wolfe K.H."/>
            <person name="Lopes M.R."/>
            <person name="Hittinger C.T."/>
            <person name="Goeker M."/>
            <person name="Salamov A.A."/>
            <person name="Wisecaver J.H."/>
            <person name="Long T.M."/>
            <person name="Calvey C.H."/>
            <person name="Aerts A.L."/>
            <person name="Barry K.W."/>
            <person name="Choi C."/>
            <person name="Clum A."/>
            <person name="Coughlan A.Y."/>
            <person name="Deshpande S."/>
            <person name="Douglass A.P."/>
            <person name="Hanson S.J."/>
            <person name="Klenk H.-P."/>
            <person name="LaButti K.M."/>
            <person name="Lapidus A."/>
            <person name="Lindquist E.A."/>
            <person name="Lipzen A.M."/>
            <person name="Meier-Kolthoff J.P."/>
            <person name="Ohm R.A."/>
            <person name="Otillar R.P."/>
            <person name="Pangilinan J.L."/>
            <person name="Peng Y."/>
            <person name="Rokas A."/>
            <person name="Rosa C.A."/>
            <person name="Scheuner C."/>
            <person name="Sibirny A.A."/>
            <person name="Slot J.C."/>
            <person name="Stielow J.B."/>
            <person name="Sun H."/>
            <person name="Kurtzman C.P."/>
            <person name="Blackwell M."/>
            <person name="Grigoriev I.V."/>
            <person name="Jeffries T.W."/>
        </authorList>
    </citation>
    <scope>NUCLEOTIDE SEQUENCE [LARGE SCALE GENOMIC DNA]</scope>
    <source>
        <strain evidence="2">NRRL Y-1626</strain>
    </source>
</reference>
<dbReference type="AlphaFoldDB" id="A0A1B7TDI1"/>
<gene>
    <name evidence="1" type="ORF">HANVADRAFT_48853</name>
</gene>
<proteinExistence type="predicted"/>
<keyword evidence="2" id="KW-1185">Reference proteome</keyword>
<accession>A0A1B7TDI1</accession>
<dbReference type="OrthoDB" id="3972515at2759"/>
<dbReference type="EMBL" id="LXPE01000013">
    <property type="protein sequence ID" value="OBA26812.1"/>
    <property type="molecule type" value="Genomic_DNA"/>
</dbReference>
<sequence length="147" mass="17114">MSVLSSSTSNTSKSSISLTPRVERFETPIVQRSSDEDLSNDLSDKSQRDYNTFKHSIFQRLTFKEHLQEQYITENKNVIRESSFITHIINPDDITNLVIQNNLNLNKELKKMKKKLGDMILTNKVLDDENKKLSDEFTMMKLEQSLK</sequence>
<name>A0A1B7TDI1_9ASCO</name>